<protein>
    <submittedName>
        <fullName evidence="2">Uncharacterized protein</fullName>
    </submittedName>
</protein>
<gene>
    <name evidence="2" type="ORF">KFK09_008393</name>
</gene>
<accession>A0A8T3BPC3</accession>
<keyword evidence="1" id="KW-0812">Transmembrane</keyword>
<evidence type="ECO:0000256" key="1">
    <source>
        <dbReference type="SAM" id="Phobius"/>
    </source>
</evidence>
<proteinExistence type="predicted"/>
<dbReference type="EMBL" id="JAGYWB010000007">
    <property type="protein sequence ID" value="KAI0515726.1"/>
    <property type="molecule type" value="Genomic_DNA"/>
</dbReference>
<comment type="caution">
    <text evidence="2">The sequence shown here is derived from an EMBL/GenBank/DDBJ whole genome shotgun (WGS) entry which is preliminary data.</text>
</comment>
<name>A0A8T3BPC3_DENNO</name>
<keyword evidence="1" id="KW-0472">Membrane</keyword>
<feature type="transmembrane region" description="Helical" evidence="1">
    <location>
        <begin position="53"/>
        <end position="72"/>
    </location>
</feature>
<keyword evidence="3" id="KW-1185">Reference proteome</keyword>
<evidence type="ECO:0000313" key="2">
    <source>
        <dbReference type="EMBL" id="KAI0515726.1"/>
    </source>
</evidence>
<dbReference type="AlphaFoldDB" id="A0A8T3BPC3"/>
<evidence type="ECO:0000313" key="3">
    <source>
        <dbReference type="Proteomes" id="UP000829196"/>
    </source>
</evidence>
<sequence>MMRDFNYQTKNSSSPHSSSQCLKSKRMLWISNDKFASSKTVYNNKYINMHEEGIKVSFVTSFLLLFKAAFLYKKFLN</sequence>
<organism evidence="2 3">
    <name type="scientific">Dendrobium nobile</name>
    <name type="common">Orchid</name>
    <dbReference type="NCBI Taxonomy" id="94219"/>
    <lineage>
        <taxon>Eukaryota</taxon>
        <taxon>Viridiplantae</taxon>
        <taxon>Streptophyta</taxon>
        <taxon>Embryophyta</taxon>
        <taxon>Tracheophyta</taxon>
        <taxon>Spermatophyta</taxon>
        <taxon>Magnoliopsida</taxon>
        <taxon>Liliopsida</taxon>
        <taxon>Asparagales</taxon>
        <taxon>Orchidaceae</taxon>
        <taxon>Epidendroideae</taxon>
        <taxon>Malaxideae</taxon>
        <taxon>Dendrobiinae</taxon>
        <taxon>Dendrobium</taxon>
    </lineage>
</organism>
<dbReference type="Proteomes" id="UP000829196">
    <property type="component" value="Unassembled WGS sequence"/>
</dbReference>
<keyword evidence="1" id="KW-1133">Transmembrane helix</keyword>
<reference evidence="2" key="1">
    <citation type="journal article" date="2022" name="Front. Genet.">
        <title>Chromosome-Scale Assembly of the Dendrobium nobile Genome Provides Insights Into the Molecular Mechanism of the Biosynthesis of the Medicinal Active Ingredient of Dendrobium.</title>
        <authorList>
            <person name="Xu Q."/>
            <person name="Niu S.-C."/>
            <person name="Li K.-L."/>
            <person name="Zheng P.-J."/>
            <person name="Zhang X.-J."/>
            <person name="Jia Y."/>
            <person name="Liu Y."/>
            <person name="Niu Y.-X."/>
            <person name="Yu L.-H."/>
            <person name="Chen D.-F."/>
            <person name="Zhang G.-Q."/>
        </authorList>
    </citation>
    <scope>NUCLEOTIDE SEQUENCE</scope>
    <source>
        <tissue evidence="2">Leaf</tissue>
    </source>
</reference>